<name>A0A2H3GG13_FUSOX</name>
<evidence type="ECO:0000313" key="1">
    <source>
        <dbReference type="EMBL" id="PCD23949.1"/>
    </source>
</evidence>
<gene>
    <name evidence="1" type="ORF">AU210_015463</name>
</gene>
<organism evidence="1 2">
    <name type="scientific">Fusarium oxysporum f. sp. radicis-cucumerinum</name>
    <dbReference type="NCBI Taxonomy" id="327505"/>
    <lineage>
        <taxon>Eukaryota</taxon>
        <taxon>Fungi</taxon>
        <taxon>Dikarya</taxon>
        <taxon>Ascomycota</taxon>
        <taxon>Pezizomycotina</taxon>
        <taxon>Sordariomycetes</taxon>
        <taxon>Hypocreomycetidae</taxon>
        <taxon>Hypocreales</taxon>
        <taxon>Nectriaceae</taxon>
        <taxon>Fusarium</taxon>
        <taxon>Fusarium oxysporum species complex</taxon>
    </lineage>
</organism>
<protein>
    <recommendedName>
        <fullName evidence="3">Zinc-ribbon domain-containing protein</fullName>
    </recommendedName>
</protein>
<evidence type="ECO:0008006" key="3">
    <source>
        <dbReference type="Google" id="ProtNLM"/>
    </source>
</evidence>
<proteinExistence type="predicted"/>
<reference evidence="1 2" key="2">
    <citation type="journal article" date="2017" name="Sci. Rep.">
        <title>A mobile pathogenicity chromosome in Fusarium oxysporum for infection of multiple cucurbit species.</title>
        <authorList>
            <person name="van Dam P."/>
            <person name="Fokkens L."/>
            <person name="Ayukawa Y."/>
            <person name="van der Gragt M."/>
            <person name="Ter Horst A."/>
            <person name="Brankovics B."/>
            <person name="Houterman P.M."/>
            <person name="Arie T."/>
            <person name="Rep M."/>
        </authorList>
    </citation>
    <scope>NUCLEOTIDE SEQUENCE [LARGE SCALE GENOMIC DNA]</scope>
    <source>
        <strain evidence="1 2">Forc016</strain>
    </source>
</reference>
<dbReference type="Proteomes" id="UP000219602">
    <property type="component" value="Chromosome 13"/>
</dbReference>
<comment type="caution">
    <text evidence="1">The sequence shown here is derived from an EMBL/GenBank/DDBJ whole genome shotgun (WGS) entry which is preliminary data.</text>
</comment>
<sequence length="209" mass="23008">MFCSECGEEADGRFCWKCGSKLREGASVNRTMSSTTTSSATVTLPTKSWHQEINYDTLIKLPEVKDKLAMQTVKGRKLSAEEFVEFFPKSMQIGAGLGQAFGSMLGFKTGKSHTDTLIRPCGVVLVAALCYLTRSRFSISTVRQGVNAVAVTSDIPSDLWSWKGELEIIVTKDGGNTKVHAATNIPGQKYDWGKSKRILEKLFTALRQE</sequence>
<dbReference type="EMBL" id="MABQ02000011">
    <property type="protein sequence ID" value="PCD23949.1"/>
    <property type="molecule type" value="Genomic_DNA"/>
</dbReference>
<evidence type="ECO:0000313" key="2">
    <source>
        <dbReference type="Proteomes" id="UP000219602"/>
    </source>
</evidence>
<reference evidence="1 2" key="1">
    <citation type="journal article" date="2016" name="Environ. Microbiol.">
        <title>Effector profiles distinguish formae speciales of Fusarium oxysporum.</title>
        <authorList>
            <person name="van Dam P."/>
            <person name="Fokkens L."/>
            <person name="Schmidt S.M."/>
            <person name="Linmans J.H."/>
            <person name="Kistler H.C."/>
            <person name="Ma L.J."/>
            <person name="Rep M."/>
        </authorList>
    </citation>
    <scope>NUCLEOTIDE SEQUENCE [LARGE SCALE GENOMIC DNA]</scope>
    <source>
        <strain evidence="1 2">Forc016</strain>
    </source>
</reference>
<dbReference type="AlphaFoldDB" id="A0A2H3GG13"/>
<accession>A0A2H3GG13</accession>